<dbReference type="EMBL" id="CM047897">
    <property type="protein sequence ID" value="KAJ0111016.1"/>
    <property type="molecule type" value="Genomic_DNA"/>
</dbReference>
<reference evidence="2" key="1">
    <citation type="journal article" date="2023" name="G3 (Bethesda)">
        <title>Genome assembly and association tests identify interacting loci associated with vigor, precocity, and sex in interspecific pistachio rootstocks.</title>
        <authorList>
            <person name="Palmer W."/>
            <person name="Jacygrad E."/>
            <person name="Sagayaradj S."/>
            <person name="Cavanaugh K."/>
            <person name="Han R."/>
            <person name="Bertier L."/>
            <person name="Beede B."/>
            <person name="Kafkas S."/>
            <person name="Golino D."/>
            <person name="Preece J."/>
            <person name="Michelmore R."/>
        </authorList>
    </citation>
    <scope>NUCLEOTIDE SEQUENCE [LARGE SCALE GENOMIC DNA]</scope>
</reference>
<comment type="caution">
    <text evidence="1">The sequence shown here is derived from an EMBL/GenBank/DDBJ whole genome shotgun (WGS) entry which is preliminary data.</text>
</comment>
<protein>
    <submittedName>
        <fullName evidence="1">Uncharacterized protein</fullName>
    </submittedName>
</protein>
<keyword evidence="2" id="KW-1185">Reference proteome</keyword>
<dbReference type="Proteomes" id="UP001164250">
    <property type="component" value="Chromosome 1"/>
</dbReference>
<name>A0ACC1C5Z3_9ROSI</name>
<evidence type="ECO:0000313" key="1">
    <source>
        <dbReference type="EMBL" id="KAJ0111016.1"/>
    </source>
</evidence>
<evidence type="ECO:0000313" key="2">
    <source>
        <dbReference type="Proteomes" id="UP001164250"/>
    </source>
</evidence>
<accession>A0ACC1C5Z3</accession>
<sequence>MLYFLQTTDSHFMDKSALGKEAREEITREALINISYTVPDKTVASKLSSESVNGEKLGNGDYDGAEKFRSQLISISYSESPDIKGQPDTLGELKG</sequence>
<organism evidence="1 2">
    <name type="scientific">Pistacia atlantica</name>
    <dbReference type="NCBI Taxonomy" id="434234"/>
    <lineage>
        <taxon>Eukaryota</taxon>
        <taxon>Viridiplantae</taxon>
        <taxon>Streptophyta</taxon>
        <taxon>Embryophyta</taxon>
        <taxon>Tracheophyta</taxon>
        <taxon>Spermatophyta</taxon>
        <taxon>Magnoliopsida</taxon>
        <taxon>eudicotyledons</taxon>
        <taxon>Gunneridae</taxon>
        <taxon>Pentapetalae</taxon>
        <taxon>rosids</taxon>
        <taxon>malvids</taxon>
        <taxon>Sapindales</taxon>
        <taxon>Anacardiaceae</taxon>
        <taxon>Pistacia</taxon>
    </lineage>
</organism>
<gene>
    <name evidence="1" type="ORF">Patl1_00014</name>
</gene>
<proteinExistence type="predicted"/>